<evidence type="ECO:0000256" key="1">
    <source>
        <dbReference type="ARBA" id="ARBA00006484"/>
    </source>
</evidence>
<dbReference type="GO" id="GO:0050664">
    <property type="term" value="F:oxidoreductase activity, acting on NAD(P)H, oxygen as acceptor"/>
    <property type="evidence" value="ECO:0007669"/>
    <property type="project" value="TreeGrafter"/>
</dbReference>
<evidence type="ECO:0000313" key="5">
    <source>
        <dbReference type="Proteomes" id="UP000700596"/>
    </source>
</evidence>
<sequence length="295" mass="31565">MAHAPPLDLATKDLFRLDGSTVLLSGGCGAVGICVGKSILESGGDVLFTDMLSAPRLEVWHEIESLAKANGTRATYYQINVTDAESIAPVFDKIRNGLRYPIRGLVACAGISGESDAVDYDINIFRKILDVNITGTFTIVQAVAREMYRANVTGSIVLIASMSGWVTNKGISTSAYNASKAALHQLTRSLAAEWGHPQNLFPGSTVSATNPNPPTGPRPIHLPIRVNSLSPGHIDTPIAEAARKRGLTDEWAKQNMLGRTSNVEEYRAPCLFLLGEGSSFMTGADLRVDGGHCAW</sequence>
<organism evidence="4 5">
    <name type="scientific">Dendryphion nanum</name>
    <dbReference type="NCBI Taxonomy" id="256645"/>
    <lineage>
        <taxon>Eukaryota</taxon>
        <taxon>Fungi</taxon>
        <taxon>Dikarya</taxon>
        <taxon>Ascomycota</taxon>
        <taxon>Pezizomycotina</taxon>
        <taxon>Dothideomycetes</taxon>
        <taxon>Pleosporomycetidae</taxon>
        <taxon>Pleosporales</taxon>
        <taxon>Torulaceae</taxon>
        <taxon>Dendryphion</taxon>
    </lineage>
</organism>
<keyword evidence="3" id="KW-0560">Oxidoreductase</keyword>
<dbReference type="Proteomes" id="UP000700596">
    <property type="component" value="Unassembled WGS sequence"/>
</dbReference>
<dbReference type="PANTHER" id="PTHR43008:SF4">
    <property type="entry name" value="CHAIN DEHYDROGENASE, PUTATIVE (AFU_ORTHOLOGUE AFUA_4G08710)-RELATED"/>
    <property type="match status" value="1"/>
</dbReference>
<dbReference type="Pfam" id="PF13561">
    <property type="entry name" value="adh_short_C2"/>
    <property type="match status" value="1"/>
</dbReference>
<dbReference type="PANTHER" id="PTHR43008">
    <property type="entry name" value="BENZIL REDUCTASE"/>
    <property type="match status" value="1"/>
</dbReference>
<dbReference type="PROSITE" id="PS00061">
    <property type="entry name" value="ADH_SHORT"/>
    <property type="match status" value="1"/>
</dbReference>
<evidence type="ECO:0000256" key="2">
    <source>
        <dbReference type="ARBA" id="ARBA00022857"/>
    </source>
</evidence>
<dbReference type="GO" id="GO:0016616">
    <property type="term" value="F:oxidoreductase activity, acting on the CH-OH group of donors, NAD or NADP as acceptor"/>
    <property type="evidence" value="ECO:0007669"/>
    <property type="project" value="UniProtKB-ARBA"/>
</dbReference>
<dbReference type="Gene3D" id="3.40.50.720">
    <property type="entry name" value="NAD(P)-binding Rossmann-like Domain"/>
    <property type="match status" value="1"/>
</dbReference>
<keyword evidence="2" id="KW-0521">NADP</keyword>
<comment type="caution">
    <text evidence="4">The sequence shown here is derived from an EMBL/GenBank/DDBJ whole genome shotgun (WGS) entry which is preliminary data.</text>
</comment>
<dbReference type="OrthoDB" id="1669814at2759"/>
<gene>
    <name evidence="4" type="ORF">B0J11DRAFT_560996</name>
</gene>
<evidence type="ECO:0008006" key="6">
    <source>
        <dbReference type="Google" id="ProtNLM"/>
    </source>
</evidence>
<dbReference type="SUPFAM" id="SSF51735">
    <property type="entry name" value="NAD(P)-binding Rossmann-fold domains"/>
    <property type="match status" value="1"/>
</dbReference>
<dbReference type="InterPro" id="IPR002347">
    <property type="entry name" value="SDR_fam"/>
</dbReference>
<reference evidence="4" key="1">
    <citation type="journal article" date="2021" name="Nat. Commun.">
        <title>Genetic determinants of endophytism in the Arabidopsis root mycobiome.</title>
        <authorList>
            <person name="Mesny F."/>
            <person name="Miyauchi S."/>
            <person name="Thiergart T."/>
            <person name="Pickel B."/>
            <person name="Atanasova L."/>
            <person name="Karlsson M."/>
            <person name="Huettel B."/>
            <person name="Barry K.W."/>
            <person name="Haridas S."/>
            <person name="Chen C."/>
            <person name="Bauer D."/>
            <person name="Andreopoulos W."/>
            <person name="Pangilinan J."/>
            <person name="LaButti K."/>
            <person name="Riley R."/>
            <person name="Lipzen A."/>
            <person name="Clum A."/>
            <person name="Drula E."/>
            <person name="Henrissat B."/>
            <person name="Kohler A."/>
            <person name="Grigoriev I.V."/>
            <person name="Martin F.M."/>
            <person name="Hacquard S."/>
        </authorList>
    </citation>
    <scope>NUCLEOTIDE SEQUENCE</scope>
    <source>
        <strain evidence="4">MPI-CAGE-CH-0243</strain>
    </source>
</reference>
<evidence type="ECO:0000256" key="3">
    <source>
        <dbReference type="ARBA" id="ARBA00023002"/>
    </source>
</evidence>
<proteinExistence type="inferred from homology"/>
<name>A0A9P9DET1_9PLEO</name>
<protein>
    <recommendedName>
        <fullName evidence="6">NAD(P)-binding protein</fullName>
    </recommendedName>
</protein>
<accession>A0A9P9DET1</accession>
<keyword evidence="5" id="KW-1185">Reference proteome</keyword>
<dbReference type="Pfam" id="PF00106">
    <property type="entry name" value="adh_short"/>
    <property type="match status" value="1"/>
</dbReference>
<evidence type="ECO:0000313" key="4">
    <source>
        <dbReference type="EMBL" id="KAH7117891.1"/>
    </source>
</evidence>
<dbReference type="InterPro" id="IPR036291">
    <property type="entry name" value="NAD(P)-bd_dom_sf"/>
</dbReference>
<comment type="similarity">
    <text evidence="1">Belongs to the short-chain dehydrogenases/reductases (SDR) family.</text>
</comment>
<dbReference type="EMBL" id="JAGMWT010000013">
    <property type="protein sequence ID" value="KAH7117891.1"/>
    <property type="molecule type" value="Genomic_DNA"/>
</dbReference>
<dbReference type="AlphaFoldDB" id="A0A9P9DET1"/>
<dbReference type="PRINTS" id="PR00081">
    <property type="entry name" value="GDHRDH"/>
</dbReference>
<dbReference type="InterPro" id="IPR020904">
    <property type="entry name" value="Sc_DH/Rdtase_CS"/>
</dbReference>